<evidence type="ECO:0000313" key="1">
    <source>
        <dbReference type="EMBL" id="ODN03397.1"/>
    </source>
</evidence>
<comment type="caution">
    <text evidence="1">The sequence shown here is derived from an EMBL/GenBank/DDBJ whole genome shotgun (WGS) entry which is preliminary data.</text>
</comment>
<proteinExistence type="predicted"/>
<dbReference type="OrthoDB" id="5835829at2759"/>
<organism evidence="1 2">
    <name type="scientific">Orchesella cincta</name>
    <name type="common">Springtail</name>
    <name type="synonym">Podura cincta</name>
    <dbReference type="NCBI Taxonomy" id="48709"/>
    <lineage>
        <taxon>Eukaryota</taxon>
        <taxon>Metazoa</taxon>
        <taxon>Ecdysozoa</taxon>
        <taxon>Arthropoda</taxon>
        <taxon>Hexapoda</taxon>
        <taxon>Collembola</taxon>
        <taxon>Entomobryomorpha</taxon>
        <taxon>Entomobryoidea</taxon>
        <taxon>Orchesellidae</taxon>
        <taxon>Orchesellinae</taxon>
        <taxon>Orchesella</taxon>
    </lineage>
</organism>
<dbReference type="STRING" id="48709.A0A1D2NDS9"/>
<evidence type="ECO:0000313" key="2">
    <source>
        <dbReference type="Proteomes" id="UP000094527"/>
    </source>
</evidence>
<gene>
    <name evidence="1" type="ORF">Ocin01_03287</name>
</gene>
<accession>A0A1D2NDS9</accession>
<name>A0A1D2NDS9_ORCCI</name>
<dbReference type="Proteomes" id="UP000094527">
    <property type="component" value="Unassembled WGS sequence"/>
</dbReference>
<protein>
    <submittedName>
        <fullName evidence="1">Ecdysteroid UDP-glucosyltransferase</fullName>
    </submittedName>
</protein>
<dbReference type="GO" id="GO:0016740">
    <property type="term" value="F:transferase activity"/>
    <property type="evidence" value="ECO:0007669"/>
    <property type="project" value="UniProtKB-KW"/>
</dbReference>
<dbReference type="SUPFAM" id="SSF53756">
    <property type="entry name" value="UDP-Glycosyltransferase/glycogen phosphorylase"/>
    <property type="match status" value="1"/>
</dbReference>
<dbReference type="AlphaFoldDB" id="A0A1D2NDS9"/>
<dbReference type="EMBL" id="LJIJ01000076">
    <property type="protein sequence ID" value="ODN03397.1"/>
    <property type="molecule type" value="Genomic_DNA"/>
</dbReference>
<keyword evidence="1" id="KW-0808">Transferase</keyword>
<sequence>MAQNSIKRLGFVLILTVFLPTIFSANILFFFAGGNVSHKTSVWPWVLALANKGHNVTFVSAHTKALKSHPNIHDFGAQPLYELVKEVYKVDRFKERDEGTWKNFDYNTVATATCKAVADNKDTDPVLGPLFRDGAFDLVVVNAVFGECGYFVGHYFKAKTITYSPCSFITWFYDTYGILPEVGWLPDLIM</sequence>
<keyword evidence="2" id="KW-1185">Reference proteome</keyword>
<reference evidence="1 2" key="1">
    <citation type="journal article" date="2016" name="Genome Biol. Evol.">
        <title>Gene Family Evolution Reflects Adaptation to Soil Environmental Stressors in the Genome of the Collembolan Orchesella cincta.</title>
        <authorList>
            <person name="Faddeeva-Vakhrusheva A."/>
            <person name="Derks M.F."/>
            <person name="Anvar S.Y."/>
            <person name="Agamennone V."/>
            <person name="Suring W."/>
            <person name="Smit S."/>
            <person name="van Straalen N.M."/>
            <person name="Roelofs D."/>
        </authorList>
    </citation>
    <scope>NUCLEOTIDE SEQUENCE [LARGE SCALE GENOMIC DNA]</scope>
    <source>
        <tissue evidence="1">Mixed pool</tissue>
    </source>
</reference>